<evidence type="ECO:0000313" key="2">
    <source>
        <dbReference type="EMBL" id="KAF2251651.1"/>
    </source>
</evidence>
<dbReference type="GeneID" id="54574346"/>
<reference evidence="2" key="1">
    <citation type="journal article" date="2020" name="Stud. Mycol.">
        <title>101 Dothideomycetes genomes: a test case for predicting lifestyles and emergence of pathogens.</title>
        <authorList>
            <person name="Haridas S."/>
            <person name="Albert R."/>
            <person name="Binder M."/>
            <person name="Bloem J."/>
            <person name="Labutti K."/>
            <person name="Salamov A."/>
            <person name="Andreopoulos B."/>
            <person name="Baker S."/>
            <person name="Barry K."/>
            <person name="Bills G."/>
            <person name="Bluhm B."/>
            <person name="Cannon C."/>
            <person name="Castanera R."/>
            <person name="Culley D."/>
            <person name="Daum C."/>
            <person name="Ezra D."/>
            <person name="Gonzalez J."/>
            <person name="Henrissat B."/>
            <person name="Kuo A."/>
            <person name="Liang C."/>
            <person name="Lipzen A."/>
            <person name="Lutzoni F."/>
            <person name="Magnuson J."/>
            <person name="Mondo S."/>
            <person name="Nolan M."/>
            <person name="Ohm R."/>
            <person name="Pangilinan J."/>
            <person name="Park H.-J."/>
            <person name="Ramirez L."/>
            <person name="Alfaro M."/>
            <person name="Sun H."/>
            <person name="Tritt A."/>
            <person name="Yoshinaga Y."/>
            <person name="Zwiers L.-H."/>
            <person name="Turgeon B."/>
            <person name="Goodwin S."/>
            <person name="Spatafora J."/>
            <person name="Crous P."/>
            <person name="Grigoriev I."/>
        </authorList>
    </citation>
    <scope>NUCLEOTIDE SEQUENCE</scope>
    <source>
        <strain evidence="2">CBS 122368</strain>
    </source>
</reference>
<dbReference type="PANTHER" id="PTHR38886">
    <property type="entry name" value="SESA DOMAIN-CONTAINING PROTEIN"/>
    <property type="match status" value="1"/>
</dbReference>
<gene>
    <name evidence="2" type="ORF">BU26DRAFT_241108</name>
</gene>
<dbReference type="Proteomes" id="UP000800094">
    <property type="component" value="Unassembled WGS sequence"/>
</dbReference>
<accession>A0A6A6IMH3</accession>
<dbReference type="EMBL" id="ML987192">
    <property type="protein sequence ID" value="KAF2251651.1"/>
    <property type="molecule type" value="Genomic_DNA"/>
</dbReference>
<name>A0A6A6IMH3_9PLEO</name>
<dbReference type="RefSeq" id="XP_033686655.1">
    <property type="nucleotide sequence ID" value="XM_033821016.1"/>
</dbReference>
<dbReference type="OrthoDB" id="3045089at2759"/>
<dbReference type="AlphaFoldDB" id="A0A6A6IMH3"/>
<evidence type="ECO:0000313" key="3">
    <source>
        <dbReference type="Proteomes" id="UP000800094"/>
    </source>
</evidence>
<sequence>MPVGFGFSVGDFIAVLNLVRTIIDALRTTGGARDSFHELIRQLYALEKALIRVKDVDLDDEQEGDRIALRHAASQCQQTMDVFLSKITKYQPHLGAASSGSAPMAKAKAAFMAIRWAVCKEEDIVKLKADLNAHVISIELLLLAVQMNKASLDARREKHRSSSLVSRMRDIADTFLQKFAMITQQVKELQDMAQQIVRVNFQIFHSVMAIHRVVVRVPPTIQREQPVTLTDPFGRISPFHLDFIRSKECFMAVLRIHFENAGASTIKLDRGEYFVEELSTRCQINLNQEWGACFQPGQHVAMSVVLKHLRHSSWNSCPSCHTECVTGDNEATECPKCGITFRRIVELTDDNPRFRTYRVPAAGVPLAKHATAPDPPFWPTESNIMESQRLTISKVDVFGSALRSQNAKPISQSKRKRAPEEEADILGLKRFRRLGYYPPEGRGSKCELWAIWDPKSSRKTLQGVCTTAIYNVDGNPFLNVREIRSNGWTLVHEDLLDMDCDICTMGSGPDGMRHIKSLLRS</sequence>
<feature type="domain" description="Ubiquitin-like" evidence="1">
    <location>
        <begin position="223"/>
        <end position="306"/>
    </location>
</feature>
<dbReference type="InterPro" id="IPR054464">
    <property type="entry name" value="ULD_fung"/>
</dbReference>
<protein>
    <recommendedName>
        <fullName evidence="1">Ubiquitin-like domain-containing protein</fullName>
    </recommendedName>
</protein>
<proteinExistence type="predicted"/>
<organism evidence="2 3">
    <name type="scientific">Trematosphaeria pertusa</name>
    <dbReference type="NCBI Taxonomy" id="390896"/>
    <lineage>
        <taxon>Eukaryota</taxon>
        <taxon>Fungi</taxon>
        <taxon>Dikarya</taxon>
        <taxon>Ascomycota</taxon>
        <taxon>Pezizomycotina</taxon>
        <taxon>Dothideomycetes</taxon>
        <taxon>Pleosporomycetidae</taxon>
        <taxon>Pleosporales</taxon>
        <taxon>Massarineae</taxon>
        <taxon>Trematosphaeriaceae</taxon>
        <taxon>Trematosphaeria</taxon>
    </lineage>
</organism>
<dbReference type="Pfam" id="PF22893">
    <property type="entry name" value="ULD_2"/>
    <property type="match status" value="1"/>
</dbReference>
<keyword evidence="3" id="KW-1185">Reference proteome</keyword>
<evidence type="ECO:0000259" key="1">
    <source>
        <dbReference type="Pfam" id="PF22893"/>
    </source>
</evidence>
<dbReference type="PANTHER" id="PTHR38886:SF1">
    <property type="entry name" value="NACHT-NTPASE AND P-LOOP NTPASES N-TERMINAL DOMAIN-CONTAINING PROTEIN"/>
    <property type="match status" value="1"/>
</dbReference>